<evidence type="ECO:0000256" key="4">
    <source>
        <dbReference type="ARBA" id="ARBA00023136"/>
    </source>
</evidence>
<comment type="subcellular location">
    <subcellularLocation>
        <location evidence="1">Membrane</location>
        <topology evidence="1">Single-pass membrane protein</topology>
    </subcellularLocation>
</comment>
<dbReference type="Proteomes" id="UP000187417">
    <property type="component" value="Unassembled WGS sequence"/>
</dbReference>
<dbReference type="STRING" id="28117.BHV66_05715"/>
<sequence>MRRIVNILAKMVSAIVLALIFLPLLVALLFEIPAVQNFVAREATEIISRKLGTRISIDRVDIGLFYRVSLDGFYVEDFQRDTLLYAGRLDARIKSLGLFGGGLVFSRAELSDARFCLRETPDGEMNIKQVVDKLSKKDKARAEGKFRLEIERLETDGLDFCMERLEHRNPSYGVDFADMHLIDIRAELKNFTIDGPVIHTDIGRLAMRERSGFVVEDLAGCLCIANGCIDIREGHIRTAKSNIELPSLSLIGLDWALYKNFVEEVDITAQVVNTTLSSDDIAYFSPKMKDWHLTLTDVNADVSGPVADMSGSLRSVRTGADTKLSVDFAAQGLPDVGKGHFKADISELTTSAADVDRLAAALTGKNLPDEVLRIAKNAGKIGLTGKFDGTLTAFAADAALATEIGGATCLLQVSSLRDGCRGVLGDVKTSSLQLGELLENDLLGPLSLNVHVNGELSSEHSDAEVSGEILRLGINGYDYDSLRMKGHLVNREFNGLIEARDRNLRFDFRGLLDLNDEQRPRYDFALDLEEANLAALGVNRRDSVSVLAARIAARAVGRTLDDLNGIIFVRDVSYRYNDRELAADSVVIVGRNSLSDKFIRLRSDFVDADYEGKTSYKEVFAYLQQRFRDYVPTLDGGPGWQAQHPDTVELADGYSQLTVNVRKINPLVNAVSPGLQIADGSRLLLRINPANDKLSFEAASDYIERGRMLVTRLNLDAHNRGDSLVFAASTEDLYLNSFHMSRVGMSGGAKDNKLELITDFADTIGDVSGRIGFRSEFARGRGPAGRQIDLRLTPSYISRGEKTWNIYTDGITADTSRIRIDRFRMVNAGQQLLLDGVVSRRLQDSVQLTLHNFELAPFSQFTSSMGYRVDGRTNGSATMKAVLGAGEVQADIVVDSISINDLAVPSIWLRSRWDFIQNRAGILVQQRENLDTLVRGFYAPSQKRYYARATLDAVELSALDPLLKGVVERTGGNADVDIALRGSGKEANLSGQIAVRDFTTTVDFTQVTYTMPRTVIEVKNNHLIAEGVPLYDPEKNEGLFSIDLNLEHLSNISYSVKVLPKELMVLNTTSKDNDLFYGRIFASGSATIAGSKGGVKMDIVATTEGDSEFYMPLSGQSNAKTADFVTFVTPEQIDTTDYLVRKKLLFQQQGRKKEAAGSTMDITMALNVQDNTAFQLVIDPTVGSALKGRGNGMLNLHINPGNGIFNMYGDYTLIEGSFLFSLQNIISKKFIIESGSMIQWTGEPVDARLDINAVYKLKTSLQPLLNTVTASSDDDQSGSRISDRSVPVDCKIHIGGRLSNPQLDFSVVVPVTDIETQAAVASVLNTQEAQAQQFISLVALGTFSNSGSANIGASSGVATGLEMLTNQLTNWFSTDDYRIILNYRAGSEMTGDEVDFGFSTNLINNRLLVEVEGNYIIDNKQAVSNNVSNFMGEAHVTWLIDKSGNLRLKAFTQTIDRFDENQGLQETGIGISYKEDFNNFKDLKQRIRDRFTNKKRQKKRQARREEQARRAAEEAQRQELLLPEDPPEPEYDMERD</sequence>
<evidence type="ECO:0000313" key="8">
    <source>
        <dbReference type="Proteomes" id="UP000187417"/>
    </source>
</evidence>
<evidence type="ECO:0000313" key="7">
    <source>
        <dbReference type="EMBL" id="OKY94445.1"/>
    </source>
</evidence>
<feature type="compositionally biased region" description="Acidic residues" evidence="5">
    <location>
        <begin position="1525"/>
        <end position="1536"/>
    </location>
</feature>
<dbReference type="EMBL" id="MNQH01000027">
    <property type="protein sequence ID" value="OKY94445.1"/>
    <property type="molecule type" value="Genomic_DNA"/>
</dbReference>
<dbReference type="GO" id="GO:0005886">
    <property type="term" value="C:plasma membrane"/>
    <property type="evidence" value="ECO:0007669"/>
    <property type="project" value="InterPro"/>
</dbReference>
<feature type="domain" description="Translocation and assembly module TamB C-terminal" evidence="6">
    <location>
        <begin position="1036"/>
        <end position="1477"/>
    </location>
</feature>
<organism evidence="7 8">
    <name type="scientific">Alistipes putredinis</name>
    <dbReference type="NCBI Taxonomy" id="28117"/>
    <lineage>
        <taxon>Bacteria</taxon>
        <taxon>Pseudomonadati</taxon>
        <taxon>Bacteroidota</taxon>
        <taxon>Bacteroidia</taxon>
        <taxon>Bacteroidales</taxon>
        <taxon>Rikenellaceae</taxon>
        <taxon>Alistipes</taxon>
    </lineage>
</organism>
<keyword evidence="4" id="KW-0472">Membrane</keyword>
<feature type="compositionally biased region" description="Basic and acidic residues" evidence="5">
    <location>
        <begin position="1503"/>
        <end position="1517"/>
    </location>
</feature>
<dbReference type="InterPro" id="IPR007452">
    <property type="entry name" value="TamB_C"/>
</dbReference>
<evidence type="ECO:0000259" key="6">
    <source>
        <dbReference type="Pfam" id="PF04357"/>
    </source>
</evidence>
<accession>A0A1Q6F6E3</accession>
<feature type="region of interest" description="Disordered" evidence="5">
    <location>
        <begin position="1493"/>
        <end position="1536"/>
    </location>
</feature>
<reference evidence="7 8" key="1">
    <citation type="journal article" date="2016" name="Nat. Biotechnol.">
        <title>Measurement of bacterial replication rates in microbial communities.</title>
        <authorList>
            <person name="Brown C.T."/>
            <person name="Olm M.R."/>
            <person name="Thomas B.C."/>
            <person name="Banfield J.F."/>
        </authorList>
    </citation>
    <scope>NUCLEOTIDE SEQUENCE [LARGE SCALE GENOMIC DNA]</scope>
    <source>
        <strain evidence="7">CAG:67_53_122</strain>
    </source>
</reference>
<evidence type="ECO:0000256" key="1">
    <source>
        <dbReference type="ARBA" id="ARBA00004167"/>
    </source>
</evidence>
<name>A0A1Q6F6E3_9BACT</name>
<keyword evidence="3" id="KW-1133">Transmembrane helix</keyword>
<feature type="compositionally biased region" description="Basic residues" evidence="5">
    <location>
        <begin position="1493"/>
        <end position="1502"/>
    </location>
</feature>
<keyword evidence="2" id="KW-0812">Transmembrane</keyword>
<protein>
    <recommendedName>
        <fullName evidence="6">Translocation and assembly module TamB C-terminal domain-containing protein</fullName>
    </recommendedName>
</protein>
<dbReference type="Pfam" id="PF04357">
    <property type="entry name" value="TamB"/>
    <property type="match status" value="1"/>
</dbReference>
<proteinExistence type="predicted"/>
<gene>
    <name evidence="7" type="ORF">BHV66_05715</name>
</gene>
<dbReference type="GO" id="GO:0009306">
    <property type="term" value="P:protein secretion"/>
    <property type="evidence" value="ECO:0007669"/>
    <property type="project" value="InterPro"/>
</dbReference>
<dbReference type="RefSeq" id="WP_278339268.1">
    <property type="nucleotide sequence ID" value="NZ_CAJJWD010000005.1"/>
</dbReference>
<evidence type="ECO:0000256" key="3">
    <source>
        <dbReference type="ARBA" id="ARBA00022989"/>
    </source>
</evidence>
<comment type="caution">
    <text evidence="7">The sequence shown here is derived from an EMBL/GenBank/DDBJ whole genome shotgun (WGS) entry which is preliminary data.</text>
</comment>
<evidence type="ECO:0000256" key="2">
    <source>
        <dbReference type="ARBA" id="ARBA00022692"/>
    </source>
</evidence>
<evidence type="ECO:0000256" key="5">
    <source>
        <dbReference type="SAM" id="MobiDB-lite"/>
    </source>
</evidence>